<evidence type="ECO:0000313" key="2">
    <source>
        <dbReference type="Proteomes" id="UP000075243"/>
    </source>
</evidence>
<evidence type="ECO:0000313" key="1">
    <source>
        <dbReference type="EMBL" id="KYP46151.1"/>
    </source>
</evidence>
<accession>A0A151RUF2</accession>
<feature type="non-terminal residue" evidence="1">
    <location>
        <position position="1"/>
    </location>
</feature>
<dbReference type="AlphaFoldDB" id="A0A151RUF2"/>
<gene>
    <name evidence="1" type="ORF">KK1_032255</name>
</gene>
<dbReference type="CDD" id="cd09272">
    <property type="entry name" value="RNase_HI_RT_Ty1"/>
    <property type="match status" value="1"/>
</dbReference>
<proteinExistence type="predicted"/>
<dbReference type="STRING" id="3821.A0A151RUF2"/>
<dbReference type="PANTHER" id="PTHR11439:SF455">
    <property type="entry name" value="RLK (RECEPTOR-LIKE PROTEIN KINASE) 8, PUTATIVE-RELATED"/>
    <property type="match status" value="1"/>
</dbReference>
<name>A0A151RUF2_CAJCA</name>
<protein>
    <submittedName>
        <fullName evidence="1">Copia protein</fullName>
    </submittedName>
</protein>
<dbReference type="Gramene" id="C.cajan_31160.t">
    <property type="protein sequence ID" value="C.cajan_31160.t"/>
    <property type="gene ID" value="C.cajan_31160"/>
</dbReference>
<keyword evidence="2" id="KW-1185">Reference proteome</keyword>
<dbReference type="EMBL" id="KQ483567">
    <property type="protein sequence ID" value="KYP46151.1"/>
    <property type="molecule type" value="Genomic_DNA"/>
</dbReference>
<dbReference type="OMA" id="CANLAFH"/>
<organism evidence="1 2">
    <name type="scientific">Cajanus cajan</name>
    <name type="common">Pigeon pea</name>
    <name type="synonym">Cajanus indicus</name>
    <dbReference type="NCBI Taxonomy" id="3821"/>
    <lineage>
        <taxon>Eukaryota</taxon>
        <taxon>Viridiplantae</taxon>
        <taxon>Streptophyta</taxon>
        <taxon>Embryophyta</taxon>
        <taxon>Tracheophyta</taxon>
        <taxon>Spermatophyta</taxon>
        <taxon>Magnoliopsida</taxon>
        <taxon>eudicotyledons</taxon>
        <taxon>Gunneridae</taxon>
        <taxon>Pentapetalae</taxon>
        <taxon>rosids</taxon>
        <taxon>fabids</taxon>
        <taxon>Fabales</taxon>
        <taxon>Fabaceae</taxon>
        <taxon>Papilionoideae</taxon>
        <taxon>50 kb inversion clade</taxon>
        <taxon>NPAAA clade</taxon>
        <taxon>indigoferoid/millettioid clade</taxon>
        <taxon>Phaseoleae</taxon>
        <taxon>Cajanus</taxon>
    </lineage>
</organism>
<dbReference type="PANTHER" id="PTHR11439">
    <property type="entry name" value="GAG-POL-RELATED RETROTRANSPOSON"/>
    <property type="match status" value="1"/>
</dbReference>
<sequence>IYLGKNPISWSSKKQATMAKSLTEAEYITITELLWLQELLKELHSSISQLATVHSDNLGATYLCANPIFHSRMKHIAIDYHFVRDLVAKIFQFYMFYQLNSLLTCLQSHFQQLDIHSSNPRLV</sequence>
<reference evidence="1" key="1">
    <citation type="journal article" date="2012" name="Nat. Biotechnol.">
        <title>Draft genome sequence of pigeonpea (Cajanus cajan), an orphan legume crop of resource-poor farmers.</title>
        <authorList>
            <person name="Varshney R.K."/>
            <person name="Chen W."/>
            <person name="Li Y."/>
            <person name="Bharti A.K."/>
            <person name="Saxena R.K."/>
            <person name="Schlueter J.A."/>
            <person name="Donoghue M.T."/>
            <person name="Azam S."/>
            <person name="Fan G."/>
            <person name="Whaley A.M."/>
            <person name="Farmer A.D."/>
            <person name="Sheridan J."/>
            <person name="Iwata A."/>
            <person name="Tuteja R."/>
            <person name="Penmetsa R.V."/>
            <person name="Wu W."/>
            <person name="Upadhyaya H.D."/>
            <person name="Yang S.P."/>
            <person name="Shah T."/>
            <person name="Saxena K.B."/>
            <person name="Michael T."/>
            <person name="McCombie W.R."/>
            <person name="Yang B."/>
            <person name="Zhang G."/>
            <person name="Yang H."/>
            <person name="Wang J."/>
            <person name="Spillane C."/>
            <person name="Cook D.R."/>
            <person name="May G.D."/>
            <person name="Xu X."/>
            <person name="Jackson S.A."/>
        </authorList>
    </citation>
    <scope>NUCLEOTIDE SEQUENCE [LARGE SCALE GENOMIC DNA]</scope>
</reference>
<dbReference type="Proteomes" id="UP000075243">
    <property type="component" value="Unassembled WGS sequence"/>
</dbReference>